<protein>
    <submittedName>
        <fullName evidence="2">Uncharacterized protein</fullName>
    </submittedName>
</protein>
<keyword evidence="3" id="KW-1185">Reference proteome</keyword>
<organism evidence="2 3">
    <name type="scientific">Marasmiellus scandens</name>
    <dbReference type="NCBI Taxonomy" id="2682957"/>
    <lineage>
        <taxon>Eukaryota</taxon>
        <taxon>Fungi</taxon>
        <taxon>Dikarya</taxon>
        <taxon>Basidiomycota</taxon>
        <taxon>Agaricomycotina</taxon>
        <taxon>Agaricomycetes</taxon>
        <taxon>Agaricomycetidae</taxon>
        <taxon>Agaricales</taxon>
        <taxon>Marasmiineae</taxon>
        <taxon>Omphalotaceae</taxon>
        <taxon>Marasmiellus</taxon>
    </lineage>
</organism>
<feature type="transmembrane region" description="Helical" evidence="1">
    <location>
        <begin position="132"/>
        <end position="152"/>
    </location>
</feature>
<feature type="transmembrane region" description="Helical" evidence="1">
    <location>
        <begin position="206"/>
        <end position="229"/>
    </location>
</feature>
<keyword evidence="1" id="KW-1133">Transmembrane helix</keyword>
<evidence type="ECO:0000256" key="1">
    <source>
        <dbReference type="SAM" id="Phobius"/>
    </source>
</evidence>
<gene>
    <name evidence="2" type="ORF">VKT23_000362</name>
</gene>
<feature type="transmembrane region" description="Helical" evidence="1">
    <location>
        <begin position="173"/>
        <end position="200"/>
    </location>
</feature>
<reference evidence="2 3" key="1">
    <citation type="submission" date="2024-01" db="EMBL/GenBank/DDBJ databases">
        <title>A draft genome for the cacao thread blight pathogen Marasmiellus scandens.</title>
        <authorList>
            <person name="Baruah I.K."/>
            <person name="Leung J."/>
            <person name="Bukari Y."/>
            <person name="Amoako-Attah I."/>
            <person name="Meinhardt L.W."/>
            <person name="Bailey B.A."/>
            <person name="Cohen S.P."/>
        </authorList>
    </citation>
    <scope>NUCLEOTIDE SEQUENCE [LARGE SCALE GENOMIC DNA]</scope>
    <source>
        <strain evidence="2 3">GH-19</strain>
    </source>
</reference>
<dbReference type="EMBL" id="JBANRG010000001">
    <property type="protein sequence ID" value="KAK7472241.1"/>
    <property type="molecule type" value="Genomic_DNA"/>
</dbReference>
<comment type="caution">
    <text evidence="2">The sequence shown here is derived from an EMBL/GenBank/DDBJ whole genome shotgun (WGS) entry which is preliminary data.</text>
</comment>
<feature type="transmembrane region" description="Helical" evidence="1">
    <location>
        <begin position="94"/>
        <end position="112"/>
    </location>
</feature>
<keyword evidence="1" id="KW-0472">Membrane</keyword>
<sequence length="245" mass="27182">MDPFTAQGFPLQHRTAVIATYDDQYPPFPPVPKRAPPPMPAHWKIDRESHPFILRLLFKVFCAIGHGHTEIESVWDLMQDDKFTDHKDRLASRYSSLAIMGGLLLATTSAFITTEPPRPDMLNYTERTPYLFLGFTFAATLIGAILASSIGWGISKCTSWWYCEVMMGSKLRVFFTITLMALPFLIIGFATIMEGFAIAAVNSGDVLAMIGTIGIGCFFIILALIVAWIHSHYLASAVRGMIAGE</sequence>
<proteinExistence type="predicted"/>
<evidence type="ECO:0000313" key="3">
    <source>
        <dbReference type="Proteomes" id="UP001498398"/>
    </source>
</evidence>
<keyword evidence="1" id="KW-0812">Transmembrane</keyword>
<dbReference type="Proteomes" id="UP001498398">
    <property type="component" value="Unassembled WGS sequence"/>
</dbReference>
<accession>A0ABR1K3V3</accession>
<name>A0ABR1K3V3_9AGAR</name>
<evidence type="ECO:0000313" key="2">
    <source>
        <dbReference type="EMBL" id="KAK7472241.1"/>
    </source>
</evidence>